<accession>A0ABY9TG10</accession>
<sequence>MWAPITKVLSILNEAKVNLLALTVAAAIVAIIIYGLKYKQGSDDEKVSATKGIKGVVYMTGGVNALIWLVSYIYTKMQ</sequence>
<dbReference type="RefSeq" id="WP_310774747.1">
    <property type="nucleotide sequence ID" value="NZ_CP134052.1"/>
</dbReference>
<keyword evidence="1" id="KW-0812">Transmembrane</keyword>
<evidence type="ECO:0000313" key="3">
    <source>
        <dbReference type="Proteomes" id="UP001256827"/>
    </source>
</evidence>
<keyword evidence="2" id="KW-0614">Plasmid</keyword>
<geneLocation type="plasmid" evidence="2 3">
    <name>pBbsI</name>
</geneLocation>
<keyword evidence="1" id="KW-0472">Membrane</keyword>
<keyword evidence="3" id="KW-1185">Reference proteome</keyword>
<organism evidence="2 3">
    <name type="scientific">Brevibacillus brevis</name>
    <name type="common">Bacillus brevis</name>
    <dbReference type="NCBI Taxonomy" id="1393"/>
    <lineage>
        <taxon>Bacteria</taxon>
        <taxon>Bacillati</taxon>
        <taxon>Bacillota</taxon>
        <taxon>Bacilli</taxon>
        <taxon>Bacillales</taxon>
        <taxon>Paenibacillaceae</taxon>
        <taxon>Brevibacillus</taxon>
    </lineage>
</organism>
<proteinExistence type="predicted"/>
<dbReference type="Proteomes" id="UP001256827">
    <property type="component" value="Plasmid pBbsI"/>
</dbReference>
<gene>
    <name evidence="2" type="ORF">RGB73_30325</name>
</gene>
<reference evidence="2 3" key="1">
    <citation type="submission" date="2023-09" db="EMBL/GenBank/DDBJ databases">
        <title>Complete Genome and Methylome dissection of Bacillus brevis NEB573 original source of BbsI restriction endonuclease.</title>
        <authorList>
            <person name="Fomenkov A."/>
            <person name="Roberts R.D."/>
        </authorList>
    </citation>
    <scope>NUCLEOTIDE SEQUENCE [LARGE SCALE GENOMIC DNA]</scope>
    <source>
        <strain evidence="2 3">NEB573</strain>
        <plasmid evidence="2 3">pBbsI</plasmid>
    </source>
</reference>
<dbReference type="EMBL" id="CP134052">
    <property type="protein sequence ID" value="WNC17953.1"/>
    <property type="molecule type" value="Genomic_DNA"/>
</dbReference>
<evidence type="ECO:0000313" key="2">
    <source>
        <dbReference type="EMBL" id="WNC17953.1"/>
    </source>
</evidence>
<evidence type="ECO:0000256" key="1">
    <source>
        <dbReference type="SAM" id="Phobius"/>
    </source>
</evidence>
<feature type="transmembrane region" description="Helical" evidence="1">
    <location>
        <begin position="56"/>
        <end position="74"/>
    </location>
</feature>
<feature type="transmembrane region" description="Helical" evidence="1">
    <location>
        <begin position="17"/>
        <end position="36"/>
    </location>
</feature>
<keyword evidence="1" id="KW-1133">Transmembrane helix</keyword>
<name>A0ABY9TG10_BREBE</name>
<protein>
    <submittedName>
        <fullName evidence="2">Uncharacterized protein</fullName>
    </submittedName>
</protein>